<evidence type="ECO:0000313" key="3">
    <source>
        <dbReference type="EMBL" id="AGB38793.1"/>
    </source>
</evidence>
<dbReference type="PANTHER" id="PTHR46268:SF24">
    <property type="entry name" value="UNIVERSAL STRESS PROTEIN"/>
    <property type="match status" value="1"/>
</dbReference>
<dbReference type="PANTHER" id="PTHR46268">
    <property type="entry name" value="STRESS RESPONSE PROTEIN NHAX"/>
    <property type="match status" value="1"/>
</dbReference>
<gene>
    <name evidence="3" type="ORF">Natoc_3048</name>
</gene>
<evidence type="ECO:0000313" key="4">
    <source>
        <dbReference type="Proteomes" id="UP000010878"/>
    </source>
</evidence>
<dbReference type="Pfam" id="PF00582">
    <property type="entry name" value="Usp"/>
    <property type="match status" value="1"/>
</dbReference>
<dbReference type="InterPro" id="IPR006015">
    <property type="entry name" value="Universal_stress_UspA"/>
</dbReference>
<reference evidence="3 4" key="1">
    <citation type="submission" date="2012-11" db="EMBL/GenBank/DDBJ databases">
        <title>FINISHED of Natronococcus occultus SP4, DSM 3396.</title>
        <authorList>
            <consortium name="DOE Joint Genome Institute"/>
            <person name="Eisen J."/>
            <person name="Huntemann M."/>
            <person name="Wei C.-L."/>
            <person name="Han J."/>
            <person name="Detter J.C."/>
            <person name="Han C."/>
            <person name="Tapia R."/>
            <person name="Chen A."/>
            <person name="Kyrpides N."/>
            <person name="Mavromatis K."/>
            <person name="Markowitz V."/>
            <person name="Szeto E."/>
            <person name="Ivanova N."/>
            <person name="Mikhailova N."/>
            <person name="Ovchinnikova G."/>
            <person name="Pagani I."/>
            <person name="Pati A."/>
            <person name="Goodwin L."/>
            <person name="Nordberg H.P."/>
            <person name="Cantor M.N."/>
            <person name="Hua S.X."/>
            <person name="Woyke T."/>
            <person name="Eisen J."/>
            <person name="Klenk H.-P."/>
            <person name="Klenk H.-P."/>
        </authorList>
    </citation>
    <scope>NUCLEOTIDE SEQUENCE [LARGE SCALE GENOMIC DNA]</scope>
    <source>
        <strain evidence="3 4">SP4</strain>
    </source>
</reference>
<dbReference type="Proteomes" id="UP000010878">
    <property type="component" value="Chromosome"/>
</dbReference>
<dbReference type="SUPFAM" id="SSF52402">
    <property type="entry name" value="Adenine nucleotide alpha hydrolases-like"/>
    <property type="match status" value="1"/>
</dbReference>
<dbReference type="PRINTS" id="PR01438">
    <property type="entry name" value="UNVRSLSTRESS"/>
</dbReference>
<dbReference type="CDD" id="cd00293">
    <property type="entry name" value="USP-like"/>
    <property type="match status" value="1"/>
</dbReference>
<dbReference type="eggNOG" id="arCOG02053">
    <property type="taxonomic scope" value="Archaea"/>
</dbReference>
<sequence length="154" mass="16424">MATRVLVPIDDSEQSRAALDFALEEFSDAALIAIHVTDPGTVYGATGVEAGTKTSPETGTGVRDDYERIRTHRETEVERLLADARRRAEAAGVALETEALVGDIPKRIIASAEAHDVDRLVIGSHGRTGASRLLLGSVAETVARRSPVPVTIVR</sequence>
<proteinExistence type="inferred from homology"/>
<dbReference type="RefSeq" id="WP_015322232.1">
    <property type="nucleotide sequence ID" value="NC_019974.1"/>
</dbReference>
<dbReference type="KEGG" id="nou:Natoc_3048"/>
<evidence type="ECO:0000256" key="1">
    <source>
        <dbReference type="ARBA" id="ARBA00008791"/>
    </source>
</evidence>
<dbReference type="GeneID" id="14403435"/>
<feature type="domain" description="UspA" evidence="2">
    <location>
        <begin position="1"/>
        <end position="154"/>
    </location>
</feature>
<dbReference type="AlphaFoldDB" id="L0K3Y3"/>
<dbReference type="STRING" id="694430.Natoc_3048"/>
<dbReference type="HOGENOM" id="CLU_049301_11_4_2"/>
<dbReference type="Gene3D" id="3.40.50.620">
    <property type="entry name" value="HUPs"/>
    <property type="match status" value="1"/>
</dbReference>
<organism evidence="3 4">
    <name type="scientific">Natronococcus occultus SP4</name>
    <dbReference type="NCBI Taxonomy" id="694430"/>
    <lineage>
        <taxon>Archaea</taxon>
        <taxon>Methanobacteriati</taxon>
        <taxon>Methanobacteriota</taxon>
        <taxon>Stenosarchaea group</taxon>
        <taxon>Halobacteria</taxon>
        <taxon>Halobacteriales</taxon>
        <taxon>Natrialbaceae</taxon>
        <taxon>Natronococcus</taxon>
    </lineage>
</organism>
<evidence type="ECO:0000259" key="2">
    <source>
        <dbReference type="Pfam" id="PF00582"/>
    </source>
</evidence>
<comment type="similarity">
    <text evidence="1">Belongs to the universal stress protein A family.</text>
</comment>
<name>L0K3Y3_9EURY</name>
<protein>
    <submittedName>
        <fullName evidence="3">Universal stress protein UspA-like protein</fullName>
    </submittedName>
</protein>
<dbReference type="OrthoDB" id="105697at2157"/>
<dbReference type="InterPro" id="IPR014729">
    <property type="entry name" value="Rossmann-like_a/b/a_fold"/>
</dbReference>
<keyword evidence="4" id="KW-1185">Reference proteome</keyword>
<dbReference type="InterPro" id="IPR006016">
    <property type="entry name" value="UspA"/>
</dbReference>
<dbReference type="EMBL" id="CP003929">
    <property type="protein sequence ID" value="AGB38793.1"/>
    <property type="molecule type" value="Genomic_DNA"/>
</dbReference>
<accession>L0K3Y3</accession>